<dbReference type="EMBL" id="CP144530">
    <property type="protein sequence ID" value="WWC58001.1"/>
    <property type="molecule type" value="Genomic_DNA"/>
</dbReference>
<sequence>MMAFNPKEFLEWFQQAGGWYNEEYLGLKPFPGMGYGATALQDIPEDVPLFHIPDSLILSPYTSELSKYLTAEEWERVDRGWNKIILVMIRESGRGDESPWSGYLSNMPTEFDTPMMWNDEERKELIGTDIEDRIGKEDAEKEYKENLLPIIQAHPELFPPSSPHHTLDSFHIQGSRILSRSFTVPASRFNASPKPADGGDDESDFSDDEDEEGEETVVMIPFADMLNAAYQRDNANLFTDEKTKEKGGQWDKRGFTMKSTKPIGKDEQIYNTYASPPNSELLRKYGHVDVLSIPTEQVELLSEEEIGDWPFGNPGDEILIDGKVIIESIEAVLGKKRGDEEKWQAKVSKRVDWWLEEGLDDMFPLTLSPGFDDEFIAFIRLLLYDSEWLRAKKKGKLPTTTIDKDVASVIVHAVQIRLSKYTGDLKSDLEVIKSISADHIPRPTTSTALLEQSNADDVKKVDPSALRRCYAAVVRLGEKRILQVALRNAEKYLPQKRKAEDGST</sequence>
<evidence type="ECO:0000256" key="3">
    <source>
        <dbReference type="ARBA" id="ARBA00022691"/>
    </source>
</evidence>
<dbReference type="InterPro" id="IPR015353">
    <property type="entry name" value="Rubisco_LSMT_subst-bd"/>
</dbReference>
<dbReference type="GO" id="GO:0016279">
    <property type="term" value="F:protein-lysine N-methyltransferase activity"/>
    <property type="evidence" value="ECO:0007669"/>
    <property type="project" value="TreeGrafter"/>
</dbReference>
<dbReference type="RefSeq" id="XP_018266562.1">
    <property type="nucleotide sequence ID" value="XM_018403908.1"/>
</dbReference>
<evidence type="ECO:0000313" key="8">
    <source>
        <dbReference type="Proteomes" id="UP000078595"/>
    </source>
</evidence>
<dbReference type="InterPro" id="IPR001214">
    <property type="entry name" value="SET_dom"/>
</dbReference>
<evidence type="ECO:0000313" key="7">
    <source>
        <dbReference type="EMBL" id="WWC58001.1"/>
    </source>
</evidence>
<evidence type="ECO:0000256" key="4">
    <source>
        <dbReference type="SAM" id="MobiDB-lite"/>
    </source>
</evidence>
<dbReference type="InterPro" id="IPR036464">
    <property type="entry name" value="Rubisco_LSMT_subst-bd_sf"/>
</dbReference>
<dbReference type="Gene3D" id="3.90.1410.10">
    <property type="entry name" value="set domain protein methyltransferase, domain 1"/>
    <property type="match status" value="1"/>
</dbReference>
<dbReference type="PROSITE" id="PS50280">
    <property type="entry name" value="SET"/>
    <property type="match status" value="1"/>
</dbReference>
<feature type="compositionally biased region" description="Acidic residues" evidence="4">
    <location>
        <begin position="198"/>
        <end position="213"/>
    </location>
</feature>
<dbReference type="GO" id="GO:0005634">
    <property type="term" value="C:nucleus"/>
    <property type="evidence" value="ECO:0007669"/>
    <property type="project" value="TreeGrafter"/>
</dbReference>
<dbReference type="AlphaFoldDB" id="A0A1A6AF73"/>
<feature type="domain" description="SET" evidence="5">
    <location>
        <begin position="23"/>
        <end position="274"/>
    </location>
</feature>
<keyword evidence="8" id="KW-1185">Reference proteome</keyword>
<organism evidence="6">
    <name type="scientific">Kwoniella dejecticola CBS 10117</name>
    <dbReference type="NCBI Taxonomy" id="1296121"/>
    <lineage>
        <taxon>Eukaryota</taxon>
        <taxon>Fungi</taxon>
        <taxon>Dikarya</taxon>
        <taxon>Basidiomycota</taxon>
        <taxon>Agaricomycotina</taxon>
        <taxon>Tremellomycetes</taxon>
        <taxon>Tremellales</taxon>
        <taxon>Cryptococcaceae</taxon>
        <taxon>Kwoniella</taxon>
    </lineage>
</organism>
<accession>A0A1A6AF73</accession>
<dbReference type="EMBL" id="KI894027">
    <property type="protein sequence ID" value="OBR88720.1"/>
    <property type="molecule type" value="Genomic_DNA"/>
</dbReference>
<dbReference type="OrthoDB" id="341421at2759"/>
<name>A0A1A6AF73_9TREE</name>
<dbReference type="SUPFAM" id="SSF82199">
    <property type="entry name" value="SET domain"/>
    <property type="match status" value="1"/>
</dbReference>
<dbReference type="PANTHER" id="PTHR13271:SF34">
    <property type="entry name" value="N-LYSINE METHYLTRANSFERASE SETD6"/>
    <property type="match status" value="1"/>
</dbReference>
<evidence type="ECO:0000256" key="1">
    <source>
        <dbReference type="ARBA" id="ARBA00022603"/>
    </source>
</evidence>
<dbReference type="SUPFAM" id="SSF81822">
    <property type="entry name" value="RuBisCo LSMT C-terminal, substrate-binding domain"/>
    <property type="match status" value="1"/>
</dbReference>
<proteinExistence type="predicted"/>
<reference evidence="7" key="2">
    <citation type="submission" date="2013-07" db="EMBL/GenBank/DDBJ databases">
        <authorList>
            <consortium name="The Broad Institute Genome Sequencing Platform"/>
            <person name="Cuomo C."/>
            <person name="Litvintseva A."/>
            <person name="Chen Y."/>
            <person name="Heitman J."/>
            <person name="Sun S."/>
            <person name="Springer D."/>
            <person name="Dromer F."/>
            <person name="Young S.K."/>
            <person name="Zeng Q."/>
            <person name="Gargeya S."/>
            <person name="Fitzgerald M."/>
            <person name="Abouelleil A."/>
            <person name="Alvarado L."/>
            <person name="Berlin A.M."/>
            <person name="Chapman S.B."/>
            <person name="Dewar J."/>
            <person name="Goldberg J."/>
            <person name="Griggs A."/>
            <person name="Gujja S."/>
            <person name="Hansen M."/>
            <person name="Howarth C."/>
            <person name="Imamovic A."/>
            <person name="Larimer J."/>
            <person name="McCowan C."/>
            <person name="Murphy C."/>
            <person name="Pearson M."/>
            <person name="Priest M."/>
            <person name="Roberts A."/>
            <person name="Saif S."/>
            <person name="Shea T."/>
            <person name="Sykes S."/>
            <person name="Wortman J."/>
            <person name="Nusbaum C."/>
            <person name="Birren B."/>
        </authorList>
    </citation>
    <scope>NUCLEOTIDE SEQUENCE</scope>
    <source>
        <strain evidence="7">CBS 10117</strain>
    </source>
</reference>
<dbReference type="Gene3D" id="3.90.1420.10">
    <property type="entry name" value="Rubisco LSMT, substrate-binding domain"/>
    <property type="match status" value="1"/>
</dbReference>
<dbReference type="GeneID" id="28964236"/>
<gene>
    <name evidence="6" type="ORF">I303_00537</name>
    <name evidence="7" type="ORF">I303_100536</name>
</gene>
<evidence type="ECO:0000313" key="6">
    <source>
        <dbReference type="EMBL" id="OBR88720.1"/>
    </source>
</evidence>
<evidence type="ECO:0000259" key="5">
    <source>
        <dbReference type="PROSITE" id="PS50280"/>
    </source>
</evidence>
<feature type="region of interest" description="Disordered" evidence="4">
    <location>
        <begin position="188"/>
        <end position="213"/>
    </location>
</feature>
<dbReference type="Pfam" id="PF09273">
    <property type="entry name" value="Rubis-subs-bind"/>
    <property type="match status" value="1"/>
</dbReference>
<keyword evidence="3" id="KW-0949">S-adenosyl-L-methionine</keyword>
<protein>
    <recommendedName>
        <fullName evidence="5">SET domain-containing protein</fullName>
    </recommendedName>
</protein>
<dbReference type="PANTHER" id="PTHR13271">
    <property type="entry name" value="UNCHARACTERIZED PUTATIVE METHYLTRANSFERASE"/>
    <property type="match status" value="1"/>
</dbReference>
<dbReference type="VEuPathDB" id="FungiDB:I303_00537"/>
<dbReference type="Proteomes" id="UP000078595">
    <property type="component" value="Chromosome 1"/>
</dbReference>
<dbReference type="KEGG" id="kdj:28964236"/>
<keyword evidence="2" id="KW-0808">Transferase</keyword>
<dbReference type="GO" id="GO:0032259">
    <property type="term" value="P:methylation"/>
    <property type="evidence" value="ECO:0007669"/>
    <property type="project" value="UniProtKB-KW"/>
</dbReference>
<reference evidence="6" key="1">
    <citation type="submission" date="2013-07" db="EMBL/GenBank/DDBJ databases">
        <title>The Genome Sequence of Cryptococcus dejecticola CBS10117.</title>
        <authorList>
            <consortium name="The Broad Institute Genome Sequencing Platform"/>
            <person name="Cuomo C."/>
            <person name="Litvintseva A."/>
            <person name="Chen Y."/>
            <person name="Heitman J."/>
            <person name="Sun S."/>
            <person name="Springer D."/>
            <person name="Dromer F."/>
            <person name="Young S.K."/>
            <person name="Zeng Q."/>
            <person name="Gargeya S."/>
            <person name="Fitzgerald M."/>
            <person name="Abouelleil A."/>
            <person name="Alvarado L."/>
            <person name="Berlin A.M."/>
            <person name="Chapman S.B."/>
            <person name="Dewar J."/>
            <person name="Goldberg J."/>
            <person name="Griggs A."/>
            <person name="Gujja S."/>
            <person name="Hansen M."/>
            <person name="Howarth C."/>
            <person name="Imamovic A."/>
            <person name="Larimer J."/>
            <person name="McCowan C."/>
            <person name="Murphy C."/>
            <person name="Pearson M."/>
            <person name="Priest M."/>
            <person name="Roberts A."/>
            <person name="Saif S."/>
            <person name="Shea T."/>
            <person name="Sykes S."/>
            <person name="Wortman J."/>
            <person name="Nusbaum C."/>
            <person name="Birren B."/>
        </authorList>
    </citation>
    <scope>NUCLEOTIDE SEQUENCE [LARGE SCALE GENOMIC DNA]</scope>
    <source>
        <strain evidence="6">CBS 10117</strain>
    </source>
</reference>
<keyword evidence="1" id="KW-0489">Methyltransferase</keyword>
<dbReference type="InterPro" id="IPR046341">
    <property type="entry name" value="SET_dom_sf"/>
</dbReference>
<evidence type="ECO:0000256" key="2">
    <source>
        <dbReference type="ARBA" id="ARBA00022679"/>
    </source>
</evidence>
<reference evidence="7" key="3">
    <citation type="submission" date="2024-02" db="EMBL/GenBank/DDBJ databases">
        <title>Comparative genomics of Cryptococcus and Kwoniella reveals pathogenesis evolution and contrasting modes of karyotype evolution via chromosome fusion or intercentromeric recombination.</title>
        <authorList>
            <person name="Coelho M.A."/>
            <person name="David-Palma M."/>
            <person name="Shea T."/>
            <person name="Bowers K."/>
            <person name="McGinley-Smith S."/>
            <person name="Mohammad A.W."/>
            <person name="Gnirke A."/>
            <person name="Yurkov A.M."/>
            <person name="Nowrousian M."/>
            <person name="Sun S."/>
            <person name="Cuomo C.A."/>
            <person name="Heitman J."/>
        </authorList>
    </citation>
    <scope>NUCLEOTIDE SEQUENCE</scope>
    <source>
        <strain evidence="7">CBS 10117</strain>
    </source>
</reference>
<dbReference type="InterPro" id="IPR050600">
    <property type="entry name" value="SETD3_SETD6_MTase"/>
</dbReference>
<dbReference type="STRING" id="1296121.A0A1A6AF73"/>